<accession>A0ACB5TL01</accession>
<evidence type="ECO:0000313" key="1">
    <source>
        <dbReference type="EMBL" id="GME90627.1"/>
    </source>
</evidence>
<keyword evidence="2" id="KW-1185">Reference proteome</keyword>
<comment type="caution">
    <text evidence="1">The sequence shown here is derived from an EMBL/GenBank/DDBJ whole genome shotgun (WGS) entry which is preliminary data.</text>
</comment>
<proteinExistence type="predicted"/>
<reference evidence="1" key="1">
    <citation type="submission" date="2023-04" db="EMBL/GenBank/DDBJ databases">
        <title>Ambrosiozyma monospora NBRC 10751.</title>
        <authorList>
            <person name="Ichikawa N."/>
            <person name="Sato H."/>
            <person name="Tonouchi N."/>
        </authorList>
    </citation>
    <scope>NUCLEOTIDE SEQUENCE</scope>
    <source>
        <strain evidence="1">NBRC 10751</strain>
    </source>
</reference>
<organism evidence="1 2">
    <name type="scientific">Ambrosiozyma monospora</name>
    <name type="common">Yeast</name>
    <name type="synonym">Endomycopsis monosporus</name>
    <dbReference type="NCBI Taxonomy" id="43982"/>
    <lineage>
        <taxon>Eukaryota</taxon>
        <taxon>Fungi</taxon>
        <taxon>Dikarya</taxon>
        <taxon>Ascomycota</taxon>
        <taxon>Saccharomycotina</taxon>
        <taxon>Pichiomycetes</taxon>
        <taxon>Pichiales</taxon>
        <taxon>Pichiaceae</taxon>
        <taxon>Ambrosiozyma</taxon>
    </lineage>
</organism>
<sequence length="384" mass="43692">MNGIKETNFDSSAFKLNPFENITEELIHQRTLLMEQQQQQKMNQSKQSNIKPNTKAKTKSEPYNEGNEVERSPSFTGSLFNACLNTTTRILRHVPLAKHVIGPPNETAATINKLIAQQKAATSYREWYETSIQLDHLCGNNKWKETPESHLFDYELVSTRLEELRSARLQKDYHKLLYLIRTTWTRNMANMDNINLYRHSSVGTKVLVEEFINECETCLKIFASGQTGLDDGYVLGMLMQTRKNYGRVAITMSGGGCFGLLEIGVFATLLEMDLLPKIVSGSSSGSIFSSIMCAKTTPEVLELLSTLADRQFEIFQKDDAPETTVSCLARLLKYGTWFENTHLQTTMKEFLGDLTFREAYNRTVVLCLVFSHLLPSMRNNHPQE</sequence>
<evidence type="ECO:0000313" key="2">
    <source>
        <dbReference type="Proteomes" id="UP001165064"/>
    </source>
</evidence>
<name>A0ACB5TL01_AMBMO</name>
<dbReference type="Proteomes" id="UP001165064">
    <property type="component" value="Unassembled WGS sequence"/>
</dbReference>
<protein>
    <submittedName>
        <fullName evidence="1">Unnamed protein product</fullName>
    </submittedName>
</protein>
<dbReference type="EMBL" id="BSXS01007877">
    <property type="protein sequence ID" value="GME90627.1"/>
    <property type="molecule type" value="Genomic_DNA"/>
</dbReference>
<gene>
    <name evidence="1" type="ORF">Amon02_000874500</name>
</gene>